<dbReference type="EMBL" id="CP004049">
    <property type="protein sequence ID" value="AGI85296.1"/>
    <property type="molecule type" value="Genomic_DNA"/>
</dbReference>
<gene>
    <name evidence="1" type="ORF">MMALV_05550</name>
</gene>
<evidence type="ECO:0000313" key="1">
    <source>
        <dbReference type="EMBL" id="AGI85296.1"/>
    </source>
</evidence>
<dbReference type="KEGG" id="max:MMALV_05550"/>
<accession>M9SAC1</accession>
<dbReference type="Proteomes" id="UP000012672">
    <property type="component" value="Chromosome"/>
</dbReference>
<protein>
    <submittedName>
        <fullName evidence="1">Uncharacterized protein</fullName>
    </submittedName>
</protein>
<proteinExistence type="predicted"/>
<dbReference type="InParanoid" id="M9SAC1"/>
<sequence length="39" mass="4356">MRSGPLPSGRVRPTNMFVSSFLIMPTDLQMSEYGSIRVP</sequence>
<dbReference type="HOGENOM" id="CLU_3302540_0_0_2"/>
<keyword evidence="2" id="KW-1185">Reference proteome</keyword>
<organism evidence="1 2">
    <name type="scientific">Methanomethylophilus alvi (strain Mx1201)</name>
    <dbReference type="NCBI Taxonomy" id="1236689"/>
    <lineage>
        <taxon>Archaea</taxon>
        <taxon>Methanobacteriati</taxon>
        <taxon>Thermoplasmatota</taxon>
        <taxon>Thermoplasmata</taxon>
        <taxon>Methanomassiliicoccales</taxon>
        <taxon>Methanomethylophilaceae</taxon>
        <taxon>Methanomethylophilus</taxon>
    </lineage>
</organism>
<evidence type="ECO:0000313" key="2">
    <source>
        <dbReference type="Proteomes" id="UP000012672"/>
    </source>
</evidence>
<reference evidence="1 2" key="1">
    <citation type="journal article" date="2012" name="J. Bacteriol.">
        <title>Genome sequence of 'Candidatus Methanomethylophilus alvus' Mx1201, a methanogenic archaeon from the human gut belonging to a seventh order of methanogens.</title>
        <authorList>
            <person name="Borrel G."/>
            <person name="Harris H.M."/>
            <person name="Tottey W."/>
            <person name="Mihajlovski A."/>
            <person name="Parisot N."/>
            <person name="Peyretaillade E."/>
            <person name="Peyret P."/>
            <person name="Gribaldo S."/>
            <person name="O'Toole P.W."/>
            <person name="Brugere J.F."/>
        </authorList>
    </citation>
    <scope>NUCLEOTIDE SEQUENCE [LARGE SCALE GENOMIC DNA]</scope>
    <source>
        <strain evidence="1 2">Mx1201</strain>
    </source>
</reference>
<dbReference type="AlphaFoldDB" id="M9SAC1"/>
<name>M9SAC1_METAX</name>